<dbReference type="SUPFAM" id="SSF52047">
    <property type="entry name" value="RNI-like"/>
    <property type="match status" value="1"/>
</dbReference>
<evidence type="ECO:0008006" key="4">
    <source>
        <dbReference type="Google" id="ProtNLM"/>
    </source>
</evidence>
<comment type="caution">
    <text evidence="2">The sequence shown here is derived from an EMBL/GenBank/DDBJ whole genome shotgun (WGS) entry which is preliminary data.</text>
</comment>
<protein>
    <recommendedName>
        <fullName evidence="4">F-box protein</fullName>
    </recommendedName>
</protein>
<dbReference type="EMBL" id="JAOQBH010000012">
    <property type="protein sequence ID" value="KAJ4127941.1"/>
    <property type="molecule type" value="Genomic_DNA"/>
</dbReference>
<feature type="compositionally biased region" description="Polar residues" evidence="1">
    <location>
        <begin position="47"/>
        <end position="66"/>
    </location>
</feature>
<proteinExistence type="predicted"/>
<feature type="region of interest" description="Disordered" evidence="1">
    <location>
        <begin position="1"/>
        <end position="85"/>
    </location>
</feature>
<organism evidence="2 3">
    <name type="scientific">Fusarium equiseti</name>
    <name type="common">Fusarium scirpi</name>
    <dbReference type="NCBI Taxonomy" id="61235"/>
    <lineage>
        <taxon>Eukaryota</taxon>
        <taxon>Fungi</taxon>
        <taxon>Dikarya</taxon>
        <taxon>Ascomycota</taxon>
        <taxon>Pezizomycotina</taxon>
        <taxon>Sordariomycetes</taxon>
        <taxon>Hypocreomycetidae</taxon>
        <taxon>Hypocreales</taxon>
        <taxon>Nectriaceae</taxon>
        <taxon>Fusarium</taxon>
        <taxon>Fusarium incarnatum-equiseti species complex</taxon>
    </lineage>
</organism>
<evidence type="ECO:0000313" key="3">
    <source>
        <dbReference type="Proteomes" id="UP001152024"/>
    </source>
</evidence>
<keyword evidence="3" id="KW-1185">Reference proteome</keyword>
<name>A0ABQ8R6F9_FUSEQ</name>
<dbReference type="InterPro" id="IPR032675">
    <property type="entry name" value="LRR_dom_sf"/>
</dbReference>
<dbReference type="Proteomes" id="UP001152024">
    <property type="component" value="Unassembled WGS sequence"/>
</dbReference>
<accession>A0ABQ8R6F9</accession>
<gene>
    <name evidence="2" type="ORF">NW768_008224</name>
</gene>
<evidence type="ECO:0000313" key="2">
    <source>
        <dbReference type="EMBL" id="KAJ4127941.1"/>
    </source>
</evidence>
<reference evidence="2" key="1">
    <citation type="submission" date="2022-09" db="EMBL/GenBank/DDBJ databases">
        <title>Fusarium specimens isolated from Avocado Roots.</title>
        <authorList>
            <person name="Stajich J."/>
            <person name="Roper C."/>
            <person name="Heimlech-Rivalta G."/>
        </authorList>
    </citation>
    <scope>NUCLEOTIDE SEQUENCE</scope>
    <source>
        <strain evidence="2">CF00095</strain>
    </source>
</reference>
<sequence length="511" mass="57395">MPKPEVIAGRQGQENVPHGAKRRGSQMDSPPLDHGTSLTRSLKRPRTTTYLPESTIGSIQGEQSVPSHDDLVEPGSATQPGVPDKQPVDLGIDIYLIIVDQVVKYGKQGDGSQSEWNKTLLALACTSHLFQNIVEKHIYKHPRFRRSNEYMNGRNLDQAVNGFLFALSARPSRASLVRNLELTYSGDCSNIEQLIQTVQVCPNLSHLSLEWSPKTLPKGRQEQARGVARLLGSCSNKVRHFRFVKYDDENPGRVKQASRSCSKFYTGLASFTVAAPASDLTATLSSHYLPNLKYFRLEPCLDRQPYRRIGDRLLLDASKTCPSLRTLDWGVTLLDLPSLQEACKVWGPTLRSLRVRINDTIPNPISQLLPLLPHLEELCVRTKCQITLSDVEAIVHYARSTPLHLRNISLESHTHRMSTSELPPIDGVLEQLIDAVQATLESLHLEYDRPVDPKFLKHLAKAKKLHHFYVEIKGNAKEEDLALLSRECPRLKKLYLPSVSSARYFIPAAIY</sequence>
<evidence type="ECO:0000256" key="1">
    <source>
        <dbReference type="SAM" id="MobiDB-lite"/>
    </source>
</evidence>
<dbReference type="Gene3D" id="3.80.10.10">
    <property type="entry name" value="Ribonuclease Inhibitor"/>
    <property type="match status" value="1"/>
</dbReference>